<evidence type="ECO:0000313" key="2">
    <source>
        <dbReference type="WBParaSite" id="MCU_007653-RA"/>
    </source>
</evidence>
<dbReference type="Gene3D" id="1.10.150.780">
    <property type="entry name" value="Vps16, C-terminal region"/>
    <property type="match status" value="1"/>
</dbReference>
<dbReference type="InterPro" id="IPR006925">
    <property type="entry name" value="Vps16_C"/>
</dbReference>
<dbReference type="GO" id="GO:0016197">
    <property type="term" value="P:endosomal transport"/>
    <property type="evidence" value="ECO:0007669"/>
    <property type="project" value="TreeGrafter"/>
</dbReference>
<dbReference type="InterPro" id="IPR016534">
    <property type="entry name" value="VPS16"/>
</dbReference>
<dbReference type="GO" id="GO:0005768">
    <property type="term" value="C:endosome"/>
    <property type="evidence" value="ECO:0007669"/>
    <property type="project" value="TreeGrafter"/>
</dbReference>
<organism evidence="2">
    <name type="scientific">Mesocestoides corti</name>
    <name type="common">Flatworm</name>
    <dbReference type="NCBI Taxonomy" id="53468"/>
    <lineage>
        <taxon>Eukaryota</taxon>
        <taxon>Metazoa</taxon>
        <taxon>Spiralia</taxon>
        <taxon>Lophotrochozoa</taxon>
        <taxon>Platyhelminthes</taxon>
        <taxon>Cestoda</taxon>
        <taxon>Eucestoda</taxon>
        <taxon>Cyclophyllidea</taxon>
        <taxon>Mesocestoididae</taxon>
        <taxon>Mesocestoides</taxon>
    </lineage>
</organism>
<dbReference type="GO" id="GO:0006886">
    <property type="term" value="P:intracellular protein transport"/>
    <property type="evidence" value="ECO:0007669"/>
    <property type="project" value="InterPro"/>
</dbReference>
<feature type="domain" description="Vps16 C-terminal" evidence="1">
    <location>
        <begin position="49"/>
        <end position="192"/>
    </location>
</feature>
<dbReference type="PANTHER" id="PTHR12811:SF0">
    <property type="entry name" value="VACUOLAR PROTEIN SORTING-ASSOCIATED PROTEIN 16 HOMOLOG"/>
    <property type="match status" value="1"/>
</dbReference>
<protein>
    <submittedName>
        <fullName evidence="2">Vps16_C domain-containing protein</fullName>
    </submittedName>
</protein>
<dbReference type="AlphaFoldDB" id="A0A5K3FEB4"/>
<dbReference type="GO" id="GO:0003779">
    <property type="term" value="F:actin binding"/>
    <property type="evidence" value="ECO:0007669"/>
    <property type="project" value="TreeGrafter"/>
</dbReference>
<proteinExistence type="predicted"/>
<dbReference type="GO" id="GO:0042144">
    <property type="term" value="P:vacuole fusion, non-autophagic"/>
    <property type="evidence" value="ECO:0007669"/>
    <property type="project" value="TreeGrafter"/>
</dbReference>
<dbReference type="InterPro" id="IPR038132">
    <property type="entry name" value="Vps16_C_sf"/>
</dbReference>
<dbReference type="Pfam" id="PF04840">
    <property type="entry name" value="Vps16_C"/>
    <property type="match status" value="1"/>
</dbReference>
<dbReference type="PANTHER" id="PTHR12811">
    <property type="entry name" value="VACUOLAR PROTEIN SORTING VPS16"/>
    <property type="match status" value="1"/>
</dbReference>
<dbReference type="GO" id="GO:0005765">
    <property type="term" value="C:lysosomal membrane"/>
    <property type="evidence" value="ECO:0007669"/>
    <property type="project" value="TreeGrafter"/>
</dbReference>
<name>A0A5K3FEB4_MESCO</name>
<dbReference type="GO" id="GO:0030897">
    <property type="term" value="C:HOPS complex"/>
    <property type="evidence" value="ECO:0007669"/>
    <property type="project" value="TreeGrafter"/>
</dbReference>
<sequence length="206" mass="23111">TCEEAAKLVNLHKRLEQQRVTAPYFRLNDSAPGAQVLPRVVEAAAFRWHSSSVNTTYVRLVAAGSQTTERIADQMRRDFRIPEKRAAYLRLIGLALSSNTASAWAEIERMAFSKRPAVPLDIIVKVYADAGRQNEAADIIAKLPLEQKIRSLVMIGKSHEAINIATQERSDRLLYLIQRLLHKTDRPAADQVGRIRQQLSLNSPSS</sequence>
<evidence type="ECO:0000259" key="1">
    <source>
        <dbReference type="Pfam" id="PF04840"/>
    </source>
</evidence>
<reference evidence="2" key="1">
    <citation type="submission" date="2019-11" db="UniProtKB">
        <authorList>
            <consortium name="WormBaseParasite"/>
        </authorList>
    </citation>
    <scope>IDENTIFICATION</scope>
</reference>
<dbReference type="WBParaSite" id="MCU_007653-RA">
    <property type="protein sequence ID" value="MCU_007653-RA"/>
    <property type="gene ID" value="MCU_007653"/>
</dbReference>
<accession>A0A5K3FEB4</accession>